<dbReference type="InterPro" id="IPR021133">
    <property type="entry name" value="HEAT_type_2"/>
</dbReference>
<evidence type="ECO:0000259" key="4">
    <source>
        <dbReference type="Pfam" id="PF20416"/>
    </source>
</evidence>
<proteinExistence type="predicted"/>
<feature type="region of interest" description="Disordered" evidence="2">
    <location>
        <begin position="2502"/>
        <end position="2531"/>
    </location>
</feature>
<dbReference type="Proteomes" id="UP000812966">
    <property type="component" value="Unassembled WGS sequence"/>
</dbReference>
<dbReference type="SUPFAM" id="SSF48371">
    <property type="entry name" value="ARM repeat"/>
    <property type="match status" value="3"/>
</dbReference>
<dbReference type="GO" id="GO:0030686">
    <property type="term" value="C:90S preribosome"/>
    <property type="evidence" value="ECO:0007669"/>
    <property type="project" value="TreeGrafter"/>
</dbReference>
<comment type="caution">
    <text evidence="6">The sequence shown here is derived from an EMBL/GenBank/DDBJ whole genome shotgun (WGS) entry which is preliminary data.</text>
</comment>
<feature type="region of interest" description="Disordered" evidence="2">
    <location>
        <begin position="1172"/>
        <end position="1194"/>
    </location>
</feature>
<evidence type="ECO:0008006" key="8">
    <source>
        <dbReference type="Google" id="ProtNLM"/>
    </source>
</evidence>
<dbReference type="Pfam" id="PF23099">
    <property type="entry name" value="UTP20_C"/>
    <property type="match status" value="1"/>
</dbReference>
<feature type="region of interest" description="Disordered" evidence="2">
    <location>
        <begin position="2676"/>
        <end position="2713"/>
    </location>
</feature>
<evidence type="ECO:0000313" key="7">
    <source>
        <dbReference type="Proteomes" id="UP000812966"/>
    </source>
</evidence>
<dbReference type="InterPro" id="IPR046523">
    <property type="entry name" value="UTP20_dom"/>
</dbReference>
<evidence type="ECO:0000313" key="6">
    <source>
        <dbReference type="EMBL" id="KAG7571199.1"/>
    </source>
</evidence>
<name>A0A8K0JRG1_9TREE</name>
<dbReference type="PANTHER" id="PTHR17695">
    <property type="entry name" value="SMALL SUBUNIT PROCESSOME COMPONENT 20 HOMOLOG"/>
    <property type="match status" value="1"/>
</dbReference>
<dbReference type="PROSITE" id="PS50077">
    <property type="entry name" value="HEAT_REPEAT"/>
    <property type="match status" value="1"/>
</dbReference>
<feature type="domain" description="U3 small nucleolar RNA-associated protein 20" evidence="4">
    <location>
        <begin position="1766"/>
        <end position="1988"/>
    </location>
</feature>
<dbReference type="InterPro" id="IPR011430">
    <property type="entry name" value="UTP20_N"/>
</dbReference>
<dbReference type="PANTHER" id="PTHR17695:SF11">
    <property type="entry name" value="SMALL SUBUNIT PROCESSOME COMPONENT 20 HOMOLOG"/>
    <property type="match status" value="1"/>
</dbReference>
<dbReference type="Pfam" id="PF20416">
    <property type="entry name" value="UTP20"/>
    <property type="match status" value="1"/>
</dbReference>
<accession>A0A8K0JRG1</accession>
<keyword evidence="7" id="KW-1185">Reference proteome</keyword>
<feature type="compositionally biased region" description="Basic residues" evidence="2">
    <location>
        <begin position="2681"/>
        <end position="2697"/>
    </location>
</feature>
<protein>
    <recommendedName>
        <fullName evidence="8">U3 small nucleolar RNA-associated protein 20</fullName>
    </recommendedName>
</protein>
<dbReference type="GO" id="GO:0032040">
    <property type="term" value="C:small-subunit processome"/>
    <property type="evidence" value="ECO:0007669"/>
    <property type="project" value="TreeGrafter"/>
</dbReference>
<dbReference type="Pfam" id="PF07539">
    <property type="entry name" value="UTP20_N"/>
    <property type="match status" value="1"/>
</dbReference>
<feature type="compositionally biased region" description="Acidic residues" evidence="2">
    <location>
        <begin position="1175"/>
        <end position="1186"/>
    </location>
</feature>
<gene>
    <name evidence="6" type="ORF">FFLO_00872</name>
</gene>
<dbReference type="InterPro" id="IPR057525">
    <property type="entry name" value="UTP20_C"/>
</dbReference>
<feature type="domain" description="U3 small nucleolar RNA-associated protein 20 C-terminal" evidence="5">
    <location>
        <begin position="2534"/>
        <end position="2696"/>
    </location>
</feature>
<feature type="compositionally biased region" description="Basic and acidic residues" evidence="2">
    <location>
        <begin position="2698"/>
        <end position="2707"/>
    </location>
</feature>
<dbReference type="Gene3D" id="1.25.10.10">
    <property type="entry name" value="Leucine-rich Repeat Variant"/>
    <property type="match status" value="2"/>
</dbReference>
<evidence type="ECO:0000256" key="2">
    <source>
        <dbReference type="SAM" id="MobiDB-lite"/>
    </source>
</evidence>
<dbReference type="OrthoDB" id="360653at2759"/>
<feature type="repeat" description="HEAT" evidence="1">
    <location>
        <begin position="1755"/>
        <end position="1796"/>
    </location>
</feature>
<dbReference type="EMBL" id="JABELV010000010">
    <property type="protein sequence ID" value="KAG7571199.1"/>
    <property type="molecule type" value="Genomic_DNA"/>
</dbReference>
<evidence type="ECO:0000259" key="5">
    <source>
        <dbReference type="Pfam" id="PF23099"/>
    </source>
</evidence>
<dbReference type="InterPro" id="IPR016024">
    <property type="entry name" value="ARM-type_fold"/>
</dbReference>
<evidence type="ECO:0000256" key="1">
    <source>
        <dbReference type="PROSITE-ProRule" id="PRU00103"/>
    </source>
</evidence>
<feature type="domain" description="U3 small nucleolar RNA-associated protein 20 N-terminal" evidence="3">
    <location>
        <begin position="944"/>
        <end position="1559"/>
    </location>
</feature>
<sequence>MAEERPAKRFRYETYNKQLGHLKIDTGKSKGLNWDDVQEAAKEDDLAQTVTPLGTALEDLALLYLTLPYQAFTKKIIPLTRSLPLILHHIPQLQQHFHEFFTEITSQSTTQNSGLDGVLLLYEKFFETVLDEGVGCAEQAVEDLFRIGAVNGLEAVLIEKTYSTASQVFKLLSSALLTADSKATKTNSTKSLKRKKKAAAQVETVSPEARLEGIWKTCKAYLSKQMKPHVRNCAAKVWAVLLRRARGQPMRNMVVVMVKDLDDEDAVEGLAAALSEGLKGAPHLLHSRAPQIYTHLVLHLLQIDQPAPLLRVLVLLTTSLIHHGSATAMQPIHEFILKLLKAPITASPMEDVSTDETTLPASLTVAQMELVLRLSATLLGVRKGQRLPTSSNEKTTTLQTYMIAMQGLTPHVATGAGFKREYLKALTGALVAGKVKDWLSPGISLIKATWQVLDVSDRLAWVRVLVRVGWKGIEQFILADIARTCTEALDSHRSEALGVLALLADQGYLDGGLVNVEGGQWKTRLGRLTGDLLSDWDGRKADLSNSDIRSACKLLKLCTKLDRSANDFLPALTRFLSGMRERLCLLSETEAKAEYAAAAYNRGYLLSCGLKALGELVSAGVQGAESAAKQVIGDVNELMRAWSWSRGIVSGVGRLAETALPKRSPLETIVSSIAGRLQSDDPEIRTGALRILVTGKFPALRTLDGEIADSDENNVFACGIQIEEAGMSLQNVRERTTKIRKIGLVLRSLDIPDAEYAWLIEAIIRYLFSQLKVNFRPLYSDTLEVLGEIGKRYPEILWSIAMAEINKCHAGELASLISVPKPDWATEDGEAEASTSTEANLDKSFLCPNATKLYQATNRELSMQATQSTDVEAIDDQVNDARLDIVNYEAQVLDLLGKLPSLTEKHGREIVPIFLNVSNFDDEDDGEDLNEGKQASGLVLGRRARQQRLSNYLSLFSHFGNPKALYRTDDILAAYLDILSKGENPLQNLALTCLLTYKHSYIVPYEDNLRGLLTESKFRDELTKFPLGQNTEAINPDHRANLLPVVTRILFGIMISKKGRHSSNQGPAARKNAILAALGNCSGRDFATLVELMLRSFPLWIRDTALDPTGEDISSSDLDAVRGRTQIGFLSLLGDVLKHLSTQILDFWPTLLSSALALTYHAQRHISHEVAEVQDQNEEEDEDQEDNGSGGLPVRTIRNAGLRRLSAFFKAPSEFDFAPYMPYLFKRVISPRLALLPQENTQAPSAIMEIFSSWSQRPEMYDFLVIYDDRVLSQLFACIGQPKVKPVVIGHVLDVVDRLLAAAEEDVEGGRMADTFLKPYMSGLLDNLLACMANISKVNLSRDDVTRRQIGVLPRISAFAQPGEQARKLVTLLVPILRKPAKQVSERVKADILATLGTVLQKVPEFQDAQSEFYRTNFNIVSTLFRSLHSRAARQNLVLVLQSFVEADPKLSVVTDVIAGLNAFSTKRVEEPDFDRRLQAFQTLHEMDHSSLGHRYWQPLLHNSLFYLQDPEELTIRSNAGEAIKHFVSTFSSTDPDQAIENTIMNLVLPGLKDVLRSRHELVRAEAVLVIAHMVEHCRGLEVFDEMRPLLAEGDIEASFFTNVYHLQTHRRTRAFRRLTDHVATGTIRDATVYGLFMPILGHVLSGASDKTDHTLINEAITTIGKLARDLGWSKYHACVLNYLRLGTVKSSLQRYYVRAITALLDNFHFDMQQRTVDTAAAEQDVEQDEEDQQPQIDLAARESAKIADYVTGKLLPTLIRFVEQKDETEDSVRIPVALGVVKVAMALPEETRDQEIGRVVTVLSQILRSKDQDTRDLVKDTICKIALTLGPDWLSRIVKELRASLQRGPQLHVLAVVTHAILAFVTTEAAELFSSLDDSIPDVVAISAEVIWGQSGQDVVADGFKTKMREVRGASSRGYDSFQLVSRLVSPTRVNQILVPLKNIMRETSAVKPMQQLDEALHRIASGLNSNPLLGPVEMLRLCYTLISSSAEFLRPAKAGKDQEVTAKEDYRVHMKRKLVTNEDHYTENSQKFVGFGLDLFVTAFRRGRFDFADAEILGRLSPLVNAVGNALYSKSDFVLGLALKASAAITKTPVKAVDDAVPAMIVQIIAVIRRYGGSASSEVAQTAIRSLAVIIRDCKAAMVKEKQLAYLVEIIGPDLDEHETQAPAFALLRAILSKRFVVPEIYDLMEKVASVMVTSQSVTVQELCRSAMLQFMLDYPQGKGRLKSTMQFLASNLSYVYESGRVSVMELLSHCFAKFSDELVTAYSDLFFLALVIVIANDDSEKCRAMAGELLKKLIERYDADQMQKLVQTIGKWTAQREEDTALARSGAVIAALAMQSGNAELQPHLDVVVDDLNNILISSADSLQEAEMQEQISAFDAVDLDYALPYQTLNTLSILAERHADASKHIAWNSVVPLLIFPHDWVRLAAAKLLVFRFNQEQTRDAGQDHEVARKCCLILASGADQGAARRIPNNKLCGQIVRLLFTIGKTWIDGFVPDAESRQDDPESDASDDEDDNAEETALTEGSSRQNGLSWLMSRLSFIARRLIIKKPSAAELIAQPVKWTPPLTAVFQTFAALIDHMSKERVKSYLKHVCEPMYRVLDESGGLVTRPGDVELDNLNMLVTEIRDLVSQKVGVTAFSRTWEGIRSRTVDKRAQRRMDANERMVREPQLEASRRAKRAGMKVDHKKKKQRAFADAKARERPTKRRN</sequence>
<evidence type="ECO:0000259" key="3">
    <source>
        <dbReference type="Pfam" id="PF07539"/>
    </source>
</evidence>
<dbReference type="InterPro" id="IPR052575">
    <property type="entry name" value="SSU_processome_comp_20"/>
</dbReference>
<organism evidence="6 7">
    <name type="scientific">Filobasidium floriforme</name>
    <dbReference type="NCBI Taxonomy" id="5210"/>
    <lineage>
        <taxon>Eukaryota</taxon>
        <taxon>Fungi</taxon>
        <taxon>Dikarya</taxon>
        <taxon>Basidiomycota</taxon>
        <taxon>Agaricomycotina</taxon>
        <taxon>Tremellomycetes</taxon>
        <taxon>Filobasidiales</taxon>
        <taxon>Filobasidiaceae</taxon>
        <taxon>Filobasidium</taxon>
    </lineage>
</organism>
<feature type="compositionally biased region" description="Acidic residues" evidence="2">
    <location>
        <begin position="2510"/>
        <end position="2523"/>
    </location>
</feature>
<reference evidence="6" key="1">
    <citation type="submission" date="2020-04" db="EMBL/GenBank/DDBJ databases">
        <title>Analysis of mating type loci in Filobasidium floriforme.</title>
        <authorList>
            <person name="Nowrousian M."/>
        </authorList>
    </citation>
    <scope>NUCLEOTIDE SEQUENCE</scope>
    <source>
        <strain evidence="6">CBS 6242</strain>
    </source>
</reference>
<dbReference type="InterPro" id="IPR011989">
    <property type="entry name" value="ARM-like"/>
</dbReference>